<feature type="transmembrane region" description="Helical" evidence="5">
    <location>
        <begin position="95"/>
        <end position="114"/>
    </location>
</feature>
<proteinExistence type="predicted"/>
<feature type="transmembrane region" description="Helical" evidence="5">
    <location>
        <begin position="34"/>
        <end position="52"/>
    </location>
</feature>
<feature type="transmembrane region" description="Helical" evidence="5">
    <location>
        <begin position="342"/>
        <end position="362"/>
    </location>
</feature>
<feature type="transmembrane region" description="Helical" evidence="5">
    <location>
        <begin position="214"/>
        <end position="230"/>
    </location>
</feature>
<feature type="transmembrane region" description="Helical" evidence="5">
    <location>
        <begin position="393"/>
        <end position="414"/>
    </location>
</feature>
<dbReference type="Pfam" id="PF04932">
    <property type="entry name" value="Wzy_C"/>
    <property type="match status" value="1"/>
</dbReference>
<dbReference type="GO" id="GO:0016020">
    <property type="term" value="C:membrane"/>
    <property type="evidence" value="ECO:0007669"/>
    <property type="project" value="UniProtKB-SubCell"/>
</dbReference>
<accession>A0A2Z3GMR2</accession>
<dbReference type="PANTHER" id="PTHR37422">
    <property type="entry name" value="TEICHURONIC ACID BIOSYNTHESIS PROTEIN TUAE"/>
    <property type="match status" value="1"/>
</dbReference>
<evidence type="ECO:0000313" key="7">
    <source>
        <dbReference type="EMBL" id="AWM33412.1"/>
    </source>
</evidence>
<name>A0A2Z3GMR2_9BACT</name>
<dbReference type="EMBL" id="CP029145">
    <property type="protein sequence ID" value="AWM33412.1"/>
    <property type="molecule type" value="Genomic_DNA"/>
</dbReference>
<evidence type="ECO:0000256" key="2">
    <source>
        <dbReference type="ARBA" id="ARBA00022692"/>
    </source>
</evidence>
<dbReference type="Proteomes" id="UP000245999">
    <property type="component" value="Chromosome"/>
</dbReference>
<feature type="transmembrane region" description="Helical" evidence="5">
    <location>
        <begin position="121"/>
        <end position="143"/>
    </location>
</feature>
<evidence type="ECO:0000259" key="6">
    <source>
        <dbReference type="Pfam" id="PF04932"/>
    </source>
</evidence>
<feature type="transmembrane region" description="Helical" evidence="5">
    <location>
        <begin position="163"/>
        <end position="183"/>
    </location>
</feature>
<keyword evidence="8" id="KW-1185">Reference proteome</keyword>
<protein>
    <recommendedName>
        <fullName evidence="6">O-antigen ligase-related domain-containing protein</fullName>
    </recommendedName>
</protein>
<dbReference type="OrthoDB" id="1492360at2"/>
<comment type="subcellular location">
    <subcellularLocation>
        <location evidence="1">Membrane</location>
        <topology evidence="1">Multi-pass membrane protein</topology>
    </subcellularLocation>
</comment>
<dbReference type="InterPro" id="IPR051533">
    <property type="entry name" value="WaaL-like"/>
</dbReference>
<keyword evidence="4 5" id="KW-0472">Membrane</keyword>
<sequence>MKRFFSETRARQLGVFWGTVIIAGIFVSDYVRVLPSIGIAGLFVSGVGYAVAHRRIAQRAHWPLLLSFVLVYGLHVGTALLHVGWANEIFQRDAVLQLPFLLLPVAFLLLPSWLAVHKRVLWLVLIGGCLGAAARTTAYYLLHQDIIDQSYLHSKVMPTVPDHIRFSLLVSMAVLAGLVLTLNKQLAPRLRLATLAGVVLLFLFQHLLAVRSGIVTMYAAGALWLVWLGWQLRHWRVALAGAGLLLLLGGACLLLFPTLQNKIIVTRSDAEQFDSVGAANYYSVTARVYSYNVAWALIKQRPLLGLSKIELESAMARQYHAMYPGIEPAHYLLPHNQFLYNLAAYGVVGLLVFVLGFYYALWEGIRQRNLMLLLMYSIVSLSFMVEYTLETQIGVLIGLFFILLAAAPVAPAGAPGAPVPD</sequence>
<evidence type="ECO:0000256" key="3">
    <source>
        <dbReference type="ARBA" id="ARBA00022989"/>
    </source>
</evidence>
<reference evidence="8" key="1">
    <citation type="submission" date="2018-04" db="EMBL/GenBank/DDBJ databases">
        <title>Complete genome of Antarctic heterotrophic bacterium Hymenobacter nivis.</title>
        <authorList>
            <person name="Terashima M."/>
        </authorList>
    </citation>
    <scope>NUCLEOTIDE SEQUENCE [LARGE SCALE GENOMIC DNA]</scope>
    <source>
        <strain evidence="8">NBRC 111535</strain>
    </source>
</reference>
<gene>
    <name evidence="7" type="ORF">DDQ68_11835</name>
</gene>
<feature type="transmembrane region" description="Helical" evidence="5">
    <location>
        <begin position="12"/>
        <end position="28"/>
    </location>
</feature>
<dbReference type="KEGG" id="hnv:DDQ68_11835"/>
<evidence type="ECO:0000256" key="5">
    <source>
        <dbReference type="SAM" id="Phobius"/>
    </source>
</evidence>
<evidence type="ECO:0000313" key="8">
    <source>
        <dbReference type="Proteomes" id="UP000245999"/>
    </source>
</evidence>
<feature type="domain" description="O-antigen ligase-related" evidence="6">
    <location>
        <begin position="197"/>
        <end position="354"/>
    </location>
</feature>
<feature type="transmembrane region" description="Helical" evidence="5">
    <location>
        <begin position="190"/>
        <end position="208"/>
    </location>
</feature>
<feature type="transmembrane region" description="Helical" evidence="5">
    <location>
        <begin position="237"/>
        <end position="256"/>
    </location>
</feature>
<evidence type="ECO:0000256" key="4">
    <source>
        <dbReference type="ARBA" id="ARBA00023136"/>
    </source>
</evidence>
<evidence type="ECO:0000256" key="1">
    <source>
        <dbReference type="ARBA" id="ARBA00004141"/>
    </source>
</evidence>
<dbReference type="PANTHER" id="PTHR37422:SF13">
    <property type="entry name" value="LIPOPOLYSACCHARIDE BIOSYNTHESIS PROTEIN PA4999-RELATED"/>
    <property type="match status" value="1"/>
</dbReference>
<keyword evidence="3 5" id="KW-1133">Transmembrane helix</keyword>
<dbReference type="AlphaFoldDB" id="A0A2Z3GMR2"/>
<organism evidence="7 8">
    <name type="scientific">Hymenobacter nivis</name>
    <dbReference type="NCBI Taxonomy" id="1850093"/>
    <lineage>
        <taxon>Bacteria</taxon>
        <taxon>Pseudomonadati</taxon>
        <taxon>Bacteroidota</taxon>
        <taxon>Cytophagia</taxon>
        <taxon>Cytophagales</taxon>
        <taxon>Hymenobacteraceae</taxon>
        <taxon>Hymenobacter</taxon>
    </lineage>
</organism>
<feature type="transmembrane region" description="Helical" evidence="5">
    <location>
        <begin position="64"/>
        <end position="83"/>
    </location>
</feature>
<dbReference type="RefSeq" id="WP_109656492.1">
    <property type="nucleotide sequence ID" value="NZ_CP029145.1"/>
</dbReference>
<dbReference type="InterPro" id="IPR007016">
    <property type="entry name" value="O-antigen_ligase-rel_domated"/>
</dbReference>
<keyword evidence="2 5" id="KW-0812">Transmembrane</keyword>